<keyword evidence="8" id="KW-1185">Reference proteome</keyword>
<comment type="similarity">
    <text evidence="4">Belongs to the TonB-dependent receptor family.</text>
</comment>
<feature type="domain" description="TonB-dependent receptor plug" evidence="6">
    <location>
        <begin position="142"/>
        <end position="237"/>
    </location>
</feature>
<evidence type="ECO:0000259" key="6">
    <source>
        <dbReference type="Pfam" id="PF07715"/>
    </source>
</evidence>
<dbReference type="PANTHER" id="PTHR40980:SF5">
    <property type="entry name" value="TONB-DEPENDENT RECEPTOR"/>
    <property type="match status" value="1"/>
</dbReference>
<dbReference type="Pfam" id="PF07715">
    <property type="entry name" value="Plug"/>
    <property type="match status" value="1"/>
</dbReference>
<evidence type="ECO:0000256" key="3">
    <source>
        <dbReference type="ARBA" id="ARBA00023237"/>
    </source>
</evidence>
<dbReference type="InterPro" id="IPR036942">
    <property type="entry name" value="Beta-barrel_TonB_sf"/>
</dbReference>
<evidence type="ECO:0000313" key="8">
    <source>
        <dbReference type="Proteomes" id="UP000238034"/>
    </source>
</evidence>
<keyword evidence="3" id="KW-0998">Cell outer membrane</keyword>
<evidence type="ECO:0000256" key="4">
    <source>
        <dbReference type="RuleBase" id="RU003357"/>
    </source>
</evidence>
<accession>A0A2T0U0K5</accession>
<dbReference type="EMBL" id="PVTH01000007">
    <property type="protein sequence ID" value="PRY51429.1"/>
    <property type="molecule type" value="Genomic_DNA"/>
</dbReference>
<dbReference type="Pfam" id="PF13715">
    <property type="entry name" value="CarbopepD_reg_2"/>
    <property type="match status" value="1"/>
</dbReference>
<reference evidence="7 8" key="1">
    <citation type="submission" date="2018-03" db="EMBL/GenBank/DDBJ databases">
        <title>Genomic Encyclopedia of Type Strains, Phase III (KMG-III): the genomes of soil and plant-associated and newly described type strains.</title>
        <authorList>
            <person name="Whitman W."/>
        </authorList>
    </citation>
    <scope>NUCLEOTIDE SEQUENCE [LARGE SCALE GENOMIC DNA]</scope>
    <source>
        <strain evidence="7 8">CGMCC 1.9313</strain>
    </source>
</reference>
<keyword evidence="2 4" id="KW-0472">Membrane</keyword>
<dbReference type="Gene3D" id="2.170.130.10">
    <property type="entry name" value="TonB-dependent receptor, plug domain"/>
    <property type="match status" value="1"/>
</dbReference>
<keyword evidence="4" id="KW-0798">TonB box</keyword>
<evidence type="ECO:0000256" key="2">
    <source>
        <dbReference type="ARBA" id="ARBA00023136"/>
    </source>
</evidence>
<dbReference type="InterPro" id="IPR008969">
    <property type="entry name" value="CarboxyPept-like_regulatory"/>
</dbReference>
<dbReference type="GO" id="GO:0009279">
    <property type="term" value="C:cell outer membrane"/>
    <property type="evidence" value="ECO:0007669"/>
    <property type="project" value="UniProtKB-SubCell"/>
</dbReference>
<dbReference type="Proteomes" id="UP000238034">
    <property type="component" value="Unassembled WGS sequence"/>
</dbReference>
<dbReference type="Gene3D" id="2.60.40.1120">
    <property type="entry name" value="Carboxypeptidase-like, regulatory domain"/>
    <property type="match status" value="1"/>
</dbReference>
<dbReference type="Pfam" id="PF00593">
    <property type="entry name" value="TonB_dep_Rec_b-barrel"/>
    <property type="match status" value="1"/>
</dbReference>
<feature type="domain" description="TonB-dependent receptor-like beta-barrel" evidence="5">
    <location>
        <begin position="461"/>
        <end position="853"/>
    </location>
</feature>
<dbReference type="Gene3D" id="2.40.170.20">
    <property type="entry name" value="TonB-dependent receptor, beta-barrel domain"/>
    <property type="match status" value="1"/>
</dbReference>
<evidence type="ECO:0000313" key="7">
    <source>
        <dbReference type="EMBL" id="PRY51429.1"/>
    </source>
</evidence>
<evidence type="ECO:0000259" key="5">
    <source>
        <dbReference type="Pfam" id="PF00593"/>
    </source>
</evidence>
<dbReference type="PANTHER" id="PTHR40980">
    <property type="entry name" value="PLUG DOMAIN-CONTAINING PROTEIN"/>
    <property type="match status" value="1"/>
</dbReference>
<dbReference type="InterPro" id="IPR000531">
    <property type="entry name" value="Beta-barrel_TonB"/>
</dbReference>
<dbReference type="SUPFAM" id="SSF49464">
    <property type="entry name" value="Carboxypeptidase regulatory domain-like"/>
    <property type="match status" value="1"/>
</dbReference>
<proteinExistence type="inferred from homology"/>
<sequence length="946" mass="105501">MKRLFDLKFTALFIFLTLHVFSVAGQSVGKIAGKVTDGKTGEALIGLTVKVQGSTKGTSTDIEGRYSISGLTAGKHTLVFSYVGYSSKSVSDIVVKASQVTNADIVMEESEGNSLNEVVITASAKQESVGALYAMQRVSVRVSDGISAEQIRRSPDRNTSDVLKRVSGASIQENKFLLIRGLSDRYNTTLLNNAPLPSSEPDRKAFSFDIIPSNLVDQIVVNKTAAADLPGDFAGGVIQIKTRDFPEQELVSLNYSASYNTQSTFKDFKGGKRGGLDLLGFDDGLRDMPSSFPSNRTNYVNSSLDQRVAYTKAFKNNWGVENFGAALPTQSLQFTYGNSYTLENANKFGFIASLSYRNGNTITDQTRADIEQIGDESFSFKDDVYKNSINVGGLANFAYAFKNSKIAFKNIYNRVFDDAYTSRVGVALEEPNFDNRNSQFQLLQKSLLSSILEGEHSFENRRKLDWNASFSSSNQDQPDLRRIFYSRPSGSSEPFKASVNTGSASTKNAGRFYSDLQDYVYAGAVNYTHPFKLGKLDQIVKVGALSQYRTRDFSARELGYVRTTANAESESYLSLPQEEIFSPGNISRTGFIFDEITNPSNTYDANVLLNAGYVMLTNELAQKWKLNWGLRVESYHEKLNSATVLGTPITVDNNYVDLLPSANLIFSIDDKTNLRASYSNTVARAEFRELAPFSFFDFESNNVIIGNNNLKRSRINNFDLRFEHFSPGGQIFSLTGFYKQFKNPIEQVFNQGTVAASKAASFQNATKATLFGAELEIRQRLSFIKEADFFTNTSVYANLAIMKSDVKLDRQLFANINESRALQGQSPYLINGGIQYNDNKWGFNVLYNRIGRRINIVGFGRYEASGFVYEYPDIYENPRDVIDLQISRKLFSNRLDAKINVGDLLNQKAVLYQDNNNDKKFNPSSDQSIRTIKYGSNFSLSLGYNF</sequence>
<comment type="subcellular location">
    <subcellularLocation>
        <location evidence="1 4">Cell outer membrane</location>
    </subcellularLocation>
</comment>
<dbReference type="RefSeq" id="WP_106293678.1">
    <property type="nucleotide sequence ID" value="NZ_PVTH01000007.1"/>
</dbReference>
<gene>
    <name evidence="7" type="ORF">B0I27_10714</name>
</gene>
<evidence type="ECO:0000256" key="1">
    <source>
        <dbReference type="ARBA" id="ARBA00004442"/>
    </source>
</evidence>
<name>A0A2T0U0K5_9SPHI</name>
<comment type="caution">
    <text evidence="7">The sequence shown here is derived from an EMBL/GenBank/DDBJ whole genome shotgun (WGS) entry which is preliminary data.</text>
</comment>
<keyword evidence="7" id="KW-0675">Receptor</keyword>
<protein>
    <submittedName>
        <fullName evidence="7">TonB-dependent receptor</fullName>
    </submittedName>
</protein>
<dbReference type="AlphaFoldDB" id="A0A2T0U0K5"/>
<organism evidence="7 8">
    <name type="scientific">Arcticibacter pallidicorallinus</name>
    <dbReference type="NCBI Taxonomy" id="1259464"/>
    <lineage>
        <taxon>Bacteria</taxon>
        <taxon>Pseudomonadati</taxon>
        <taxon>Bacteroidota</taxon>
        <taxon>Sphingobacteriia</taxon>
        <taxon>Sphingobacteriales</taxon>
        <taxon>Sphingobacteriaceae</taxon>
        <taxon>Arcticibacter</taxon>
    </lineage>
</organism>
<dbReference type="SUPFAM" id="SSF56935">
    <property type="entry name" value="Porins"/>
    <property type="match status" value="1"/>
</dbReference>
<dbReference type="InterPro" id="IPR037066">
    <property type="entry name" value="Plug_dom_sf"/>
</dbReference>
<dbReference type="InterPro" id="IPR012910">
    <property type="entry name" value="Plug_dom"/>
</dbReference>
<dbReference type="OrthoDB" id="9768470at2"/>